<comment type="similarity">
    <text evidence="11">Belongs to the P-Pant transferase superfamily. AcpS family.</text>
</comment>
<keyword evidence="8 11" id="KW-0460">Magnesium</keyword>
<keyword evidence="4 11" id="KW-0444">Lipid biosynthesis</keyword>
<dbReference type="EMBL" id="QGTD01000011">
    <property type="protein sequence ID" value="PWU68061.1"/>
    <property type="molecule type" value="Genomic_DNA"/>
</dbReference>
<evidence type="ECO:0000256" key="1">
    <source>
        <dbReference type="ARBA" id="ARBA00001946"/>
    </source>
</evidence>
<evidence type="ECO:0000256" key="10">
    <source>
        <dbReference type="ARBA" id="ARBA00023160"/>
    </source>
</evidence>
<dbReference type="HAMAP" id="MF_00101">
    <property type="entry name" value="AcpS"/>
    <property type="match status" value="1"/>
</dbReference>
<dbReference type="RefSeq" id="WP_054788946.1">
    <property type="nucleotide sequence ID" value="NZ_JAJUIE010000006.1"/>
</dbReference>
<keyword evidence="6 11" id="KW-0479">Metal-binding</keyword>
<evidence type="ECO:0000256" key="2">
    <source>
        <dbReference type="ARBA" id="ARBA00010990"/>
    </source>
</evidence>
<evidence type="ECO:0000256" key="9">
    <source>
        <dbReference type="ARBA" id="ARBA00023098"/>
    </source>
</evidence>
<keyword evidence="14" id="KW-1185">Reference proteome</keyword>
<organism evidence="13 14">
    <name type="scientific">Gracilibacillus dipsosauri</name>
    <dbReference type="NCBI Taxonomy" id="178340"/>
    <lineage>
        <taxon>Bacteria</taxon>
        <taxon>Bacillati</taxon>
        <taxon>Bacillota</taxon>
        <taxon>Bacilli</taxon>
        <taxon>Bacillales</taxon>
        <taxon>Bacillaceae</taxon>
        <taxon>Gracilibacillus</taxon>
    </lineage>
</organism>
<keyword evidence="5 11" id="KW-0808">Transferase</keyword>
<dbReference type="NCBIfam" id="TIGR00516">
    <property type="entry name" value="acpS"/>
    <property type="match status" value="1"/>
</dbReference>
<comment type="similarity">
    <text evidence="2">Belongs to the P-Pant transferase superfamily. Gsp/Sfp/HetI/AcpT family.</text>
</comment>
<comment type="function">
    <text evidence="11">Transfers the 4'-phosphopantetheine moiety from coenzyme A to a Ser of acyl-carrier-protein.</text>
</comment>
<evidence type="ECO:0000259" key="12">
    <source>
        <dbReference type="Pfam" id="PF01648"/>
    </source>
</evidence>
<dbReference type="Proteomes" id="UP000245624">
    <property type="component" value="Unassembled WGS sequence"/>
</dbReference>
<dbReference type="NCBIfam" id="TIGR00556">
    <property type="entry name" value="pantethn_trn"/>
    <property type="match status" value="1"/>
</dbReference>
<name>A0A317KX24_9BACI</name>
<gene>
    <name evidence="11" type="primary">acpS</name>
    <name evidence="13" type="ORF">DLJ74_13280</name>
</gene>
<keyword evidence="10 11" id="KW-0275">Fatty acid biosynthesis</keyword>
<comment type="catalytic activity">
    <reaction evidence="11">
        <text>apo-[ACP] + CoA = holo-[ACP] + adenosine 3',5'-bisphosphate + H(+)</text>
        <dbReference type="Rhea" id="RHEA:12068"/>
        <dbReference type="Rhea" id="RHEA-COMP:9685"/>
        <dbReference type="Rhea" id="RHEA-COMP:9690"/>
        <dbReference type="ChEBI" id="CHEBI:15378"/>
        <dbReference type="ChEBI" id="CHEBI:29999"/>
        <dbReference type="ChEBI" id="CHEBI:57287"/>
        <dbReference type="ChEBI" id="CHEBI:58343"/>
        <dbReference type="ChEBI" id="CHEBI:64479"/>
        <dbReference type="EC" id="2.7.8.7"/>
    </reaction>
</comment>
<evidence type="ECO:0000313" key="14">
    <source>
        <dbReference type="Proteomes" id="UP000245624"/>
    </source>
</evidence>
<comment type="cofactor">
    <cofactor evidence="1 11">
        <name>Mg(2+)</name>
        <dbReference type="ChEBI" id="CHEBI:18420"/>
    </cofactor>
</comment>
<evidence type="ECO:0000256" key="11">
    <source>
        <dbReference type="HAMAP-Rule" id="MF_00101"/>
    </source>
</evidence>
<dbReference type="GO" id="GO:0005829">
    <property type="term" value="C:cytosol"/>
    <property type="evidence" value="ECO:0007669"/>
    <property type="project" value="TreeGrafter"/>
</dbReference>
<keyword evidence="7 11" id="KW-0276">Fatty acid metabolism</keyword>
<sequence>MIKGIGIDIVELDRIREMATKQPRFISRILTKKERDLYENLSSDKRKIEFLAGRFAAKEAFSKAIGTGIGKVSFQDIEILTNLEGAPIFYSNITEKDKIFVSISHSKAYATAQVIIEADSAY</sequence>
<evidence type="ECO:0000256" key="8">
    <source>
        <dbReference type="ARBA" id="ARBA00022842"/>
    </source>
</evidence>
<dbReference type="InterPro" id="IPR002582">
    <property type="entry name" value="ACPS"/>
</dbReference>
<comment type="caution">
    <text evidence="13">The sequence shown here is derived from an EMBL/GenBank/DDBJ whole genome shotgun (WGS) entry which is preliminary data.</text>
</comment>
<evidence type="ECO:0000313" key="13">
    <source>
        <dbReference type="EMBL" id="PWU68061.1"/>
    </source>
</evidence>
<keyword evidence="9 11" id="KW-0443">Lipid metabolism</keyword>
<dbReference type="GO" id="GO:0019878">
    <property type="term" value="P:lysine biosynthetic process via aminoadipic acid"/>
    <property type="evidence" value="ECO:0007669"/>
    <property type="project" value="TreeGrafter"/>
</dbReference>
<dbReference type="OrthoDB" id="517356at2"/>
<evidence type="ECO:0000256" key="5">
    <source>
        <dbReference type="ARBA" id="ARBA00022679"/>
    </source>
</evidence>
<evidence type="ECO:0000256" key="7">
    <source>
        <dbReference type="ARBA" id="ARBA00022832"/>
    </source>
</evidence>
<dbReference type="GO" id="GO:0008897">
    <property type="term" value="F:holo-[acyl-carrier-protein] synthase activity"/>
    <property type="evidence" value="ECO:0007669"/>
    <property type="project" value="UniProtKB-UniRule"/>
</dbReference>
<dbReference type="GO" id="GO:0000287">
    <property type="term" value="F:magnesium ion binding"/>
    <property type="evidence" value="ECO:0007669"/>
    <property type="project" value="UniProtKB-UniRule"/>
</dbReference>
<dbReference type="PANTHER" id="PTHR12215:SF10">
    <property type="entry name" value="L-AMINOADIPATE-SEMIALDEHYDE DEHYDROGENASE-PHOSPHOPANTETHEINYL TRANSFERASE"/>
    <property type="match status" value="1"/>
</dbReference>
<dbReference type="Gene3D" id="3.90.470.20">
    <property type="entry name" value="4'-phosphopantetheinyl transferase domain"/>
    <property type="match status" value="1"/>
</dbReference>
<dbReference type="InterPro" id="IPR004568">
    <property type="entry name" value="Ppantetheine-prot_Trfase_dom"/>
</dbReference>
<evidence type="ECO:0000256" key="6">
    <source>
        <dbReference type="ARBA" id="ARBA00022723"/>
    </source>
</evidence>
<dbReference type="InterPro" id="IPR050559">
    <property type="entry name" value="P-Pant_transferase_sf"/>
</dbReference>
<evidence type="ECO:0000256" key="4">
    <source>
        <dbReference type="ARBA" id="ARBA00022516"/>
    </source>
</evidence>
<proteinExistence type="inferred from homology"/>
<evidence type="ECO:0000256" key="3">
    <source>
        <dbReference type="ARBA" id="ARBA00022490"/>
    </source>
</evidence>
<reference evidence="13 14" key="1">
    <citation type="submission" date="2018-05" db="EMBL/GenBank/DDBJ databases">
        <title>Genomic analysis of Gracilibacillus dipsosauri DD1 reveals novel features of a salt-tolerant amylase.</title>
        <authorList>
            <person name="Deutch C.E."/>
            <person name="Yang S."/>
        </authorList>
    </citation>
    <scope>NUCLEOTIDE SEQUENCE [LARGE SCALE GENOMIC DNA]</scope>
    <source>
        <strain evidence="13 14">DD1</strain>
    </source>
</reference>
<comment type="subcellular location">
    <subcellularLocation>
        <location evidence="11">Cytoplasm</location>
    </subcellularLocation>
</comment>
<dbReference type="InterPro" id="IPR037143">
    <property type="entry name" value="4-PPantetheinyl_Trfase_dom_sf"/>
</dbReference>
<dbReference type="PANTHER" id="PTHR12215">
    <property type="entry name" value="PHOSPHOPANTETHEINE TRANSFERASE"/>
    <property type="match status" value="1"/>
</dbReference>
<feature type="domain" description="4'-phosphopantetheinyl transferase" evidence="12">
    <location>
        <begin position="4"/>
        <end position="112"/>
    </location>
</feature>
<feature type="binding site" evidence="11">
    <location>
        <position position="8"/>
    </location>
    <ligand>
        <name>Mg(2+)</name>
        <dbReference type="ChEBI" id="CHEBI:18420"/>
    </ligand>
</feature>
<dbReference type="SUPFAM" id="SSF56214">
    <property type="entry name" value="4'-phosphopantetheinyl transferase"/>
    <property type="match status" value="1"/>
</dbReference>
<dbReference type="InterPro" id="IPR008278">
    <property type="entry name" value="4-PPantetheinyl_Trfase_dom"/>
</dbReference>
<dbReference type="EC" id="2.7.8.7" evidence="11"/>
<dbReference type="AlphaFoldDB" id="A0A317KX24"/>
<dbReference type="GO" id="GO:0006633">
    <property type="term" value="P:fatty acid biosynthetic process"/>
    <property type="evidence" value="ECO:0007669"/>
    <property type="project" value="UniProtKB-UniRule"/>
</dbReference>
<dbReference type="Pfam" id="PF01648">
    <property type="entry name" value="ACPS"/>
    <property type="match status" value="1"/>
</dbReference>
<feature type="binding site" evidence="11">
    <location>
        <position position="59"/>
    </location>
    <ligand>
        <name>Mg(2+)</name>
        <dbReference type="ChEBI" id="CHEBI:18420"/>
    </ligand>
</feature>
<protein>
    <recommendedName>
        <fullName evidence="11">Holo-[acyl-carrier-protein] synthase</fullName>
        <shortName evidence="11">Holo-ACP synthase</shortName>
        <ecNumber evidence="11">2.7.8.7</ecNumber>
    </recommendedName>
    <alternativeName>
        <fullName evidence="11">4'-phosphopantetheinyl transferase AcpS</fullName>
    </alternativeName>
</protein>
<keyword evidence="3 11" id="KW-0963">Cytoplasm</keyword>
<accession>A0A317KX24</accession>